<dbReference type="Gene3D" id="3.30.70.100">
    <property type="match status" value="1"/>
</dbReference>
<accession>A0A7D5I590</accession>
<dbReference type="SUPFAM" id="SSF54909">
    <property type="entry name" value="Dimeric alpha+beta barrel"/>
    <property type="match status" value="1"/>
</dbReference>
<protein>
    <submittedName>
        <fullName evidence="3">Dabb family protein</fullName>
    </submittedName>
</protein>
<dbReference type="PANTHER" id="PTHR37832:SF1">
    <property type="entry name" value="STRESS-RESPONSE A_B BARREL DOMAIN-CONTAINING PROTEIN"/>
    <property type="match status" value="1"/>
</dbReference>
<dbReference type="PROSITE" id="PS51502">
    <property type="entry name" value="S_R_A_B_BARREL"/>
    <property type="match status" value="1"/>
</dbReference>
<feature type="coiled-coil region" evidence="1">
    <location>
        <begin position="16"/>
        <end position="43"/>
    </location>
</feature>
<dbReference type="EMBL" id="CP058215">
    <property type="protein sequence ID" value="QLC50081.1"/>
    <property type="molecule type" value="Genomic_DNA"/>
</dbReference>
<dbReference type="RefSeq" id="WP_176965137.1">
    <property type="nucleotide sequence ID" value="NZ_CP058215.1"/>
</dbReference>
<gene>
    <name evidence="3" type="ORF">HWN40_07430</name>
</gene>
<dbReference type="PANTHER" id="PTHR37832">
    <property type="entry name" value="BLL2683 PROTEIN"/>
    <property type="match status" value="1"/>
</dbReference>
<proteinExistence type="predicted"/>
<keyword evidence="4" id="KW-1185">Reference proteome</keyword>
<dbReference type="Pfam" id="PF07876">
    <property type="entry name" value="Dabb"/>
    <property type="match status" value="1"/>
</dbReference>
<name>A0A7D5I590_9EURY</name>
<dbReference type="InterPro" id="IPR011008">
    <property type="entry name" value="Dimeric_a/b-barrel"/>
</dbReference>
<evidence type="ECO:0000313" key="3">
    <source>
        <dbReference type="EMBL" id="QLC50081.1"/>
    </source>
</evidence>
<dbReference type="InterPro" id="IPR013097">
    <property type="entry name" value="Dabb"/>
</dbReference>
<dbReference type="SMART" id="SM00886">
    <property type="entry name" value="Dabb"/>
    <property type="match status" value="1"/>
</dbReference>
<dbReference type="KEGG" id="mzi:HWN40_07430"/>
<feature type="domain" description="Stress-response A/B barrel" evidence="2">
    <location>
        <begin position="2"/>
        <end position="98"/>
    </location>
</feature>
<dbReference type="AlphaFoldDB" id="A0A7D5I590"/>
<dbReference type="OrthoDB" id="145152at2157"/>
<evidence type="ECO:0000256" key="1">
    <source>
        <dbReference type="SAM" id="Coils"/>
    </source>
</evidence>
<sequence length="100" mass="11534">MLKHIVMWKLKASAEGRTKQENAKLMKEKLENLQEMISEIEIIEVGININQSDAAFDVTLYSEFRDEEALVSYQKHPEHVKVADFVGKIVNERAVVDYIV</sequence>
<organism evidence="3 4">
    <name type="scientific">Methanolobus zinderi</name>
    <dbReference type="NCBI Taxonomy" id="536044"/>
    <lineage>
        <taxon>Archaea</taxon>
        <taxon>Methanobacteriati</taxon>
        <taxon>Methanobacteriota</taxon>
        <taxon>Stenosarchaea group</taxon>
        <taxon>Methanomicrobia</taxon>
        <taxon>Methanosarcinales</taxon>
        <taxon>Methanosarcinaceae</taxon>
        <taxon>Methanolobus</taxon>
    </lineage>
</organism>
<evidence type="ECO:0000313" key="4">
    <source>
        <dbReference type="Proteomes" id="UP000509594"/>
    </source>
</evidence>
<dbReference type="GeneID" id="55821495"/>
<evidence type="ECO:0000259" key="2">
    <source>
        <dbReference type="PROSITE" id="PS51502"/>
    </source>
</evidence>
<reference evidence="3 4" key="1">
    <citation type="submission" date="2020-06" db="EMBL/GenBank/DDBJ databases">
        <title>Methanolobus halotolerans sp. nov., isolated from a saline lake Tus in Siberia.</title>
        <authorList>
            <person name="Shen Y."/>
            <person name="Chen S.-C."/>
            <person name="Lai M.-C."/>
            <person name="Huang H.-H."/>
            <person name="Chiu H.-H."/>
            <person name="Tang S.-L."/>
            <person name="Rogozin D.Y."/>
            <person name="Degermendzhy A.G."/>
        </authorList>
    </citation>
    <scope>NUCLEOTIDE SEQUENCE [LARGE SCALE GENOMIC DNA]</scope>
    <source>
        <strain evidence="3 4">DSM 21339</strain>
    </source>
</reference>
<dbReference type="Proteomes" id="UP000509594">
    <property type="component" value="Chromosome"/>
</dbReference>
<keyword evidence="1" id="KW-0175">Coiled coil</keyword>